<dbReference type="Pfam" id="PF12728">
    <property type="entry name" value="HTH_17"/>
    <property type="match status" value="1"/>
</dbReference>
<keyword evidence="2" id="KW-0238">DNA-binding</keyword>
<dbReference type="GO" id="GO:0003677">
    <property type="term" value="F:DNA binding"/>
    <property type="evidence" value="ECO:0007669"/>
    <property type="project" value="UniProtKB-KW"/>
</dbReference>
<dbReference type="InterPro" id="IPR041657">
    <property type="entry name" value="HTH_17"/>
</dbReference>
<keyword evidence="3" id="KW-1185">Reference proteome</keyword>
<dbReference type="InterPro" id="IPR010093">
    <property type="entry name" value="SinI_DNA-bd"/>
</dbReference>
<gene>
    <name evidence="2" type="ORF">EPD65_06390</name>
</gene>
<accession>A0A4R1CF62</accession>
<dbReference type="Proteomes" id="UP000295453">
    <property type="component" value="Unassembled WGS sequence"/>
</dbReference>
<feature type="domain" description="Helix-turn-helix" evidence="1">
    <location>
        <begin position="6"/>
        <end position="42"/>
    </location>
</feature>
<dbReference type="AlphaFoldDB" id="A0A4R1CF62"/>
<organism evidence="2 3">
    <name type="scientific">Nocardioides jejuensis</name>
    <dbReference type="NCBI Taxonomy" id="2502782"/>
    <lineage>
        <taxon>Bacteria</taxon>
        <taxon>Bacillati</taxon>
        <taxon>Actinomycetota</taxon>
        <taxon>Actinomycetes</taxon>
        <taxon>Propionibacteriales</taxon>
        <taxon>Nocardioidaceae</taxon>
        <taxon>Nocardioides</taxon>
    </lineage>
</organism>
<name>A0A4R1CF62_9ACTN</name>
<sequence>MNMAQLSVRQAAERLGVSEGRVRQRIDAGQIRAEKIGGRWLVDLPAGPAPRPQRGRPVDPRSVWASLLELDVDPVVDDPASREAEPLRERAERISASSRWRASARIRRALANRDHADLFAWLSWRGDRLQLSAAPADLGGLREDPLILLSGLSVEQSSIEDMSLVEGYVASHDVEPLIARHWLEEPRPGERPNVILHVAPERPLRLSRLLLAADLAEHGGPRELARAHDLVDEVVANIGSIA</sequence>
<proteinExistence type="predicted"/>
<evidence type="ECO:0000313" key="2">
    <source>
        <dbReference type="EMBL" id="TCJ29923.1"/>
    </source>
</evidence>
<dbReference type="NCBIfam" id="TIGR01764">
    <property type="entry name" value="excise"/>
    <property type="match status" value="1"/>
</dbReference>
<dbReference type="OrthoDB" id="4463966at2"/>
<protein>
    <submittedName>
        <fullName evidence="2">DNA-binding protein</fullName>
    </submittedName>
</protein>
<reference evidence="2 3" key="1">
    <citation type="submission" date="2019-03" db="EMBL/GenBank/DDBJ databases">
        <authorList>
            <person name="Kim M.K.M."/>
        </authorList>
    </citation>
    <scope>NUCLEOTIDE SEQUENCE [LARGE SCALE GENOMIC DNA]</scope>
    <source>
        <strain evidence="2 3">18JY15-6</strain>
    </source>
</reference>
<dbReference type="EMBL" id="SJZJ01000007">
    <property type="protein sequence ID" value="TCJ29923.1"/>
    <property type="molecule type" value="Genomic_DNA"/>
</dbReference>
<comment type="caution">
    <text evidence="2">The sequence shown here is derived from an EMBL/GenBank/DDBJ whole genome shotgun (WGS) entry which is preliminary data.</text>
</comment>
<evidence type="ECO:0000259" key="1">
    <source>
        <dbReference type="Pfam" id="PF12728"/>
    </source>
</evidence>
<evidence type="ECO:0000313" key="3">
    <source>
        <dbReference type="Proteomes" id="UP000295453"/>
    </source>
</evidence>